<feature type="region of interest" description="Disordered" evidence="1">
    <location>
        <begin position="19"/>
        <end position="72"/>
    </location>
</feature>
<keyword evidence="3" id="KW-1185">Reference proteome</keyword>
<dbReference type="Proteomes" id="UP001156836">
    <property type="component" value="Unassembled WGS sequence"/>
</dbReference>
<gene>
    <name evidence="2" type="ORF">GCM10007860_22740</name>
</gene>
<comment type="caution">
    <text evidence="2">The sequence shown here is derived from an EMBL/GenBank/DDBJ whole genome shotgun (WGS) entry which is preliminary data.</text>
</comment>
<proteinExistence type="predicted"/>
<dbReference type="EMBL" id="BSOZ01000036">
    <property type="protein sequence ID" value="GLS05124.1"/>
    <property type="molecule type" value="Genomic_DNA"/>
</dbReference>
<protein>
    <recommendedName>
        <fullName evidence="4">VCBS repeat-containing protein</fullName>
    </recommendedName>
</protein>
<dbReference type="PANTHER" id="PTHR39431">
    <property type="entry name" value="FRPA/C-RELATED PROTEIN"/>
    <property type="match status" value="1"/>
</dbReference>
<sequence length="344" mass="36937">MRIINSKVDLSVERTAFNKQETTISIRTGANPAPTPQPPADAKQEGTAGQEKVTLSSPRTSRTQSSSGPYPNRLDWRIELLRRLLESITGRPVKLSDFDGEAAQAQSQQAAAQPPIQGGGGGVSMEFRHVAEEFESATYRADGLVKTSDGREISFNAELMLSRSFRQETTVTIGNRPAAQPRMCDPLVINFDGTSAQLSAQTFAFDLDADGKQENISQLKHGSGFLALDKNGDGVINDGSELFGTKSGDGFADLAIYDGDKNGWIDEGDAIWGQLRVWIKDDAGNDRMLNLTELGVGAIYLGSARGDFTLKDDANNTLGQVRSSGVWLSETGGGGVIQHVDLAI</sequence>
<accession>A0ABQ6BZI1</accession>
<name>A0ABQ6BZI1_9NEIS</name>
<dbReference type="RefSeq" id="WP_018749419.1">
    <property type="nucleotide sequence ID" value="NZ_BSOZ01000036.1"/>
</dbReference>
<reference evidence="3" key="1">
    <citation type="journal article" date="2019" name="Int. J. Syst. Evol. Microbiol.">
        <title>The Global Catalogue of Microorganisms (GCM) 10K type strain sequencing project: providing services to taxonomists for standard genome sequencing and annotation.</title>
        <authorList>
            <consortium name="The Broad Institute Genomics Platform"/>
            <consortium name="The Broad Institute Genome Sequencing Center for Infectious Disease"/>
            <person name="Wu L."/>
            <person name="Ma J."/>
        </authorList>
    </citation>
    <scope>NUCLEOTIDE SEQUENCE [LARGE SCALE GENOMIC DNA]</scope>
    <source>
        <strain evidence="3">NBRC 104970</strain>
    </source>
</reference>
<evidence type="ECO:0000313" key="3">
    <source>
        <dbReference type="Proteomes" id="UP001156836"/>
    </source>
</evidence>
<feature type="compositionally biased region" description="Polar residues" evidence="1">
    <location>
        <begin position="19"/>
        <end position="28"/>
    </location>
</feature>
<evidence type="ECO:0000256" key="1">
    <source>
        <dbReference type="SAM" id="MobiDB-lite"/>
    </source>
</evidence>
<evidence type="ECO:0000313" key="2">
    <source>
        <dbReference type="EMBL" id="GLS05124.1"/>
    </source>
</evidence>
<dbReference type="PANTHER" id="PTHR39431:SF1">
    <property type="entry name" value="FRPA_C-RELATED PROTEIN"/>
    <property type="match status" value="1"/>
</dbReference>
<organism evidence="2 3">
    <name type="scientific">Chitiniphilus shinanonensis</name>
    <dbReference type="NCBI Taxonomy" id="553088"/>
    <lineage>
        <taxon>Bacteria</taxon>
        <taxon>Pseudomonadati</taxon>
        <taxon>Pseudomonadota</taxon>
        <taxon>Betaproteobacteria</taxon>
        <taxon>Neisseriales</taxon>
        <taxon>Chitinibacteraceae</taxon>
        <taxon>Chitiniphilus</taxon>
    </lineage>
</organism>
<evidence type="ECO:0008006" key="4">
    <source>
        <dbReference type="Google" id="ProtNLM"/>
    </source>
</evidence>
<feature type="compositionally biased region" description="Low complexity" evidence="1">
    <location>
        <begin position="56"/>
        <end position="67"/>
    </location>
</feature>